<proteinExistence type="predicted"/>
<organism evidence="1 2">
    <name type="scientific">Kingdonia uniflora</name>
    <dbReference type="NCBI Taxonomy" id="39325"/>
    <lineage>
        <taxon>Eukaryota</taxon>
        <taxon>Viridiplantae</taxon>
        <taxon>Streptophyta</taxon>
        <taxon>Embryophyta</taxon>
        <taxon>Tracheophyta</taxon>
        <taxon>Spermatophyta</taxon>
        <taxon>Magnoliopsida</taxon>
        <taxon>Ranunculales</taxon>
        <taxon>Circaeasteraceae</taxon>
        <taxon>Kingdonia</taxon>
    </lineage>
</organism>
<reference evidence="1 2" key="1">
    <citation type="journal article" date="2020" name="IScience">
        <title>Genome Sequencing of the Endangered Kingdonia uniflora (Circaeasteraceae, Ranunculales) Reveals Potential Mechanisms of Evolutionary Specialization.</title>
        <authorList>
            <person name="Sun Y."/>
            <person name="Deng T."/>
            <person name="Zhang A."/>
            <person name="Moore M.J."/>
            <person name="Landis J.B."/>
            <person name="Lin N."/>
            <person name="Zhang H."/>
            <person name="Zhang X."/>
            <person name="Huang J."/>
            <person name="Zhang X."/>
            <person name="Sun H."/>
            <person name="Wang H."/>
        </authorList>
    </citation>
    <scope>NUCLEOTIDE SEQUENCE [LARGE SCALE GENOMIC DNA]</scope>
    <source>
        <strain evidence="1">TB1705</strain>
        <tissue evidence="1">Leaf</tissue>
    </source>
</reference>
<keyword evidence="2" id="KW-1185">Reference proteome</keyword>
<dbReference type="EMBL" id="JACGCM010000604">
    <property type="protein sequence ID" value="KAF6170120.1"/>
    <property type="molecule type" value="Genomic_DNA"/>
</dbReference>
<dbReference type="AlphaFoldDB" id="A0A7J7NSU9"/>
<gene>
    <name evidence="1" type="ORF">GIB67_025809</name>
</gene>
<sequence>MLTNALGTMKETLRRSFKVKVGFLEKKKSMVLSHVRGNTYILNWKSTIRRHPRFFCEDHTVEGWIVVSREPKSNPVLEFQLIYNTYNMADCWDLNVWGRLPEDQPES</sequence>
<evidence type="ECO:0000313" key="2">
    <source>
        <dbReference type="Proteomes" id="UP000541444"/>
    </source>
</evidence>
<comment type="caution">
    <text evidence="1">The sequence shown here is derived from an EMBL/GenBank/DDBJ whole genome shotgun (WGS) entry which is preliminary data.</text>
</comment>
<accession>A0A7J7NSU9</accession>
<dbReference type="Proteomes" id="UP000541444">
    <property type="component" value="Unassembled WGS sequence"/>
</dbReference>
<evidence type="ECO:0000313" key="1">
    <source>
        <dbReference type="EMBL" id="KAF6170120.1"/>
    </source>
</evidence>
<name>A0A7J7NSU9_9MAGN</name>
<protein>
    <submittedName>
        <fullName evidence="1">Uncharacterized protein</fullName>
    </submittedName>
</protein>